<gene>
    <name evidence="2" type="ORF">CS053_06980</name>
</gene>
<keyword evidence="1" id="KW-0472">Membrane</keyword>
<feature type="transmembrane region" description="Helical" evidence="1">
    <location>
        <begin position="7"/>
        <end position="29"/>
    </location>
</feature>
<dbReference type="Pfam" id="PF11219">
    <property type="entry name" value="DUF3014"/>
    <property type="match status" value="1"/>
</dbReference>
<evidence type="ECO:0000313" key="3">
    <source>
        <dbReference type="Proteomes" id="UP000321807"/>
    </source>
</evidence>
<dbReference type="RefSeq" id="WP_147626906.1">
    <property type="nucleotide sequence ID" value="NZ_CP042807.1"/>
</dbReference>
<organism evidence="2 3">
    <name type="scientific">Rhodanobacter glycinis</name>
    <dbReference type="NCBI Taxonomy" id="582702"/>
    <lineage>
        <taxon>Bacteria</taxon>
        <taxon>Pseudomonadati</taxon>
        <taxon>Pseudomonadota</taxon>
        <taxon>Gammaproteobacteria</taxon>
        <taxon>Lysobacterales</taxon>
        <taxon>Rhodanobacteraceae</taxon>
        <taxon>Rhodanobacter</taxon>
    </lineage>
</organism>
<dbReference type="Proteomes" id="UP000321807">
    <property type="component" value="Chromosome"/>
</dbReference>
<proteinExistence type="predicted"/>
<evidence type="ECO:0000256" key="1">
    <source>
        <dbReference type="SAM" id="Phobius"/>
    </source>
</evidence>
<reference evidence="2 3" key="1">
    <citation type="submission" date="2019-08" db="EMBL/GenBank/DDBJ databases">
        <title>Complete genome sequence of Rhodanobacter glycinis strain T01E-68 isolated from tomato root.</title>
        <authorList>
            <person name="Weon H.-Y."/>
            <person name="Lee S.A."/>
        </authorList>
    </citation>
    <scope>NUCLEOTIDE SEQUENCE [LARGE SCALE GENOMIC DNA]</scope>
    <source>
        <strain evidence="2 3">T01E-68</strain>
    </source>
</reference>
<protein>
    <submittedName>
        <fullName evidence="2">DUF3014 domain-containing protein</fullName>
    </submittedName>
</protein>
<keyword evidence="1" id="KW-0812">Transmembrane</keyword>
<dbReference type="KEGG" id="rgl:CS053_06980"/>
<accession>A0A5B9E040</accession>
<dbReference type="EMBL" id="CP042807">
    <property type="protein sequence ID" value="QEE24275.1"/>
    <property type="molecule type" value="Genomic_DNA"/>
</dbReference>
<name>A0A5B9E040_9GAMM</name>
<sequence length="275" mass="28787">MSKQSSAGSWVVAVIVVVIVIAAGGYMAYRAMHPAAPASEAMPATSASAATTPAAEPIQHPISQASAPASASTAPLPALDDSDASVLSALQGLAGGQDLASLLIHGQIIERIVATVDALPRHALGRSVLPVHAPKGTFAVTQAQGATVMDARNAERYAPYMQMLKGMDSKALVDWYVHAYPLFQQAYRQLGYPKGYFNDRLVTAIDNLLATPDLAQAPALTPVNGHYEYANPALESLSVGQKMLLRAGPADEAAIKAKLRDVRAQLTGKTLPAVK</sequence>
<evidence type="ECO:0000313" key="2">
    <source>
        <dbReference type="EMBL" id="QEE24275.1"/>
    </source>
</evidence>
<dbReference type="AlphaFoldDB" id="A0A5B9E040"/>
<keyword evidence="1" id="KW-1133">Transmembrane helix</keyword>
<dbReference type="InterPro" id="IPR021382">
    <property type="entry name" value="DUF3014"/>
</dbReference>